<evidence type="ECO:0000313" key="9">
    <source>
        <dbReference type="EMBL" id="MES1920904.1"/>
    </source>
</evidence>
<evidence type="ECO:0000256" key="2">
    <source>
        <dbReference type="ARBA" id="ARBA00010489"/>
    </source>
</evidence>
<evidence type="ECO:0000256" key="6">
    <source>
        <dbReference type="ARBA" id="ARBA00022839"/>
    </source>
</evidence>
<comment type="similarity">
    <text evidence="2">Belongs to the REXO4 family.</text>
</comment>
<evidence type="ECO:0000256" key="5">
    <source>
        <dbReference type="ARBA" id="ARBA00022801"/>
    </source>
</evidence>
<dbReference type="InterPro" id="IPR036397">
    <property type="entry name" value="RNaseH_sf"/>
</dbReference>
<keyword evidence="5" id="KW-0378">Hydrolase</keyword>
<sequence>MNWLKQKGISKKAKSSKQNAFERFIKKPKHVVEKMTACLAMDCEFVGVTERDINFLARVSIVNYDGQVVYDQYVRPHLKVKNFRSKISGIYKNHLKKGIDFTICRAKVAEIIDGRILIGHSIDSDLSVLNLKHPRELTRDTSTKESTLCPNNKRSLKKLVYEHFNSNIQTKSHCPIEDARATLQLYKLVEKKWGQIS</sequence>
<dbReference type="InterPro" id="IPR013520">
    <property type="entry name" value="Ribonucl_H"/>
</dbReference>
<proteinExistence type="inferred from homology"/>
<dbReference type="Pfam" id="PF00929">
    <property type="entry name" value="RNase_T"/>
    <property type="match status" value="1"/>
</dbReference>
<evidence type="ECO:0000256" key="3">
    <source>
        <dbReference type="ARBA" id="ARBA00016937"/>
    </source>
</evidence>
<dbReference type="InterPro" id="IPR037431">
    <property type="entry name" value="REX4_DEDDh_dom"/>
</dbReference>
<keyword evidence="10" id="KW-1185">Reference proteome</keyword>
<organism evidence="9 10">
    <name type="scientific">Bonamia ostreae</name>
    <dbReference type="NCBI Taxonomy" id="126728"/>
    <lineage>
        <taxon>Eukaryota</taxon>
        <taxon>Sar</taxon>
        <taxon>Rhizaria</taxon>
        <taxon>Endomyxa</taxon>
        <taxon>Ascetosporea</taxon>
        <taxon>Haplosporida</taxon>
        <taxon>Bonamia</taxon>
    </lineage>
</organism>
<dbReference type="SUPFAM" id="SSF53098">
    <property type="entry name" value="Ribonuclease H-like"/>
    <property type="match status" value="1"/>
</dbReference>
<accession>A0ABV2AN18</accession>
<dbReference type="InterPro" id="IPR047021">
    <property type="entry name" value="REXO1/3/4-like"/>
</dbReference>
<protein>
    <recommendedName>
        <fullName evidence="3">RNA exonuclease 4</fullName>
    </recommendedName>
</protein>
<dbReference type="Proteomes" id="UP001439008">
    <property type="component" value="Unassembled WGS sequence"/>
</dbReference>
<gene>
    <name evidence="9" type="ORF">MHBO_002518</name>
</gene>
<evidence type="ECO:0000256" key="1">
    <source>
        <dbReference type="ARBA" id="ARBA00004123"/>
    </source>
</evidence>
<dbReference type="CDD" id="cd06144">
    <property type="entry name" value="REX4_like"/>
    <property type="match status" value="1"/>
</dbReference>
<dbReference type="Gene3D" id="3.30.420.10">
    <property type="entry name" value="Ribonuclease H-like superfamily/Ribonuclease H"/>
    <property type="match status" value="1"/>
</dbReference>
<dbReference type="InterPro" id="IPR012337">
    <property type="entry name" value="RNaseH-like_sf"/>
</dbReference>
<evidence type="ECO:0000256" key="7">
    <source>
        <dbReference type="ARBA" id="ARBA00023242"/>
    </source>
</evidence>
<evidence type="ECO:0000256" key="4">
    <source>
        <dbReference type="ARBA" id="ARBA00022722"/>
    </source>
</evidence>
<comment type="caution">
    <text evidence="9">The sequence shown here is derived from an EMBL/GenBank/DDBJ whole genome shotgun (WGS) entry which is preliminary data.</text>
</comment>
<dbReference type="EMBL" id="JBDODL010000942">
    <property type="protein sequence ID" value="MES1920904.1"/>
    <property type="molecule type" value="Genomic_DNA"/>
</dbReference>
<evidence type="ECO:0000259" key="8">
    <source>
        <dbReference type="SMART" id="SM00479"/>
    </source>
</evidence>
<keyword evidence="6" id="KW-0269">Exonuclease</keyword>
<keyword evidence="7" id="KW-0539">Nucleus</keyword>
<keyword evidence="4" id="KW-0540">Nuclease</keyword>
<feature type="domain" description="Exonuclease" evidence="8">
    <location>
        <begin position="37"/>
        <end position="195"/>
    </location>
</feature>
<name>A0ABV2AN18_9EUKA</name>
<dbReference type="PANTHER" id="PTHR12801">
    <property type="entry name" value="RNA EXONUCLEASE REXO1 / RECO3 FAMILY MEMBER-RELATED"/>
    <property type="match status" value="1"/>
</dbReference>
<dbReference type="SMART" id="SM00479">
    <property type="entry name" value="EXOIII"/>
    <property type="match status" value="1"/>
</dbReference>
<dbReference type="PANTHER" id="PTHR12801:SF158">
    <property type="entry name" value="RNA EXONUCLEASE 4"/>
    <property type="match status" value="1"/>
</dbReference>
<comment type="subcellular location">
    <subcellularLocation>
        <location evidence="1">Nucleus</location>
    </subcellularLocation>
</comment>
<reference evidence="9 10" key="1">
    <citation type="journal article" date="2024" name="BMC Biol.">
        <title>Comparative genomics of Ascetosporea gives new insight into the evolutionary basis for animal parasitism in Rhizaria.</title>
        <authorList>
            <person name="Hiltunen Thoren M."/>
            <person name="Onut-Brannstrom I."/>
            <person name="Alfjorden A."/>
            <person name="Peckova H."/>
            <person name="Swords F."/>
            <person name="Hooper C."/>
            <person name="Holzer A.S."/>
            <person name="Bass D."/>
            <person name="Burki F."/>
        </authorList>
    </citation>
    <scope>NUCLEOTIDE SEQUENCE [LARGE SCALE GENOMIC DNA]</scope>
    <source>
        <strain evidence="9">20-A016</strain>
    </source>
</reference>
<evidence type="ECO:0000313" key="10">
    <source>
        <dbReference type="Proteomes" id="UP001439008"/>
    </source>
</evidence>